<keyword evidence="3" id="KW-0238">DNA-binding</keyword>
<name>A0ABC8UEV1_9AQUA</name>
<feature type="domain" description="TF-B3" evidence="6">
    <location>
        <begin position="148"/>
        <end position="252"/>
    </location>
</feature>
<feature type="domain" description="TF-B3" evidence="6">
    <location>
        <begin position="8"/>
        <end position="101"/>
    </location>
</feature>
<organism evidence="7 8">
    <name type="scientific">Ilex paraguariensis</name>
    <name type="common">yerba mate</name>
    <dbReference type="NCBI Taxonomy" id="185542"/>
    <lineage>
        <taxon>Eukaryota</taxon>
        <taxon>Viridiplantae</taxon>
        <taxon>Streptophyta</taxon>
        <taxon>Embryophyta</taxon>
        <taxon>Tracheophyta</taxon>
        <taxon>Spermatophyta</taxon>
        <taxon>Magnoliopsida</taxon>
        <taxon>eudicotyledons</taxon>
        <taxon>Gunneridae</taxon>
        <taxon>Pentapetalae</taxon>
        <taxon>asterids</taxon>
        <taxon>campanulids</taxon>
        <taxon>Aquifoliales</taxon>
        <taxon>Aquifoliaceae</taxon>
        <taxon>Ilex</taxon>
    </lineage>
</organism>
<dbReference type="PROSITE" id="PS50863">
    <property type="entry name" value="B3"/>
    <property type="match status" value="2"/>
</dbReference>
<evidence type="ECO:0000256" key="1">
    <source>
        <dbReference type="ARBA" id="ARBA00004123"/>
    </source>
</evidence>
<evidence type="ECO:0000313" key="7">
    <source>
        <dbReference type="EMBL" id="CAK9178591.1"/>
    </source>
</evidence>
<proteinExistence type="predicted"/>
<dbReference type="EMBL" id="CAUOFW020007279">
    <property type="protein sequence ID" value="CAK9178591.1"/>
    <property type="molecule type" value="Genomic_DNA"/>
</dbReference>
<evidence type="ECO:0000256" key="3">
    <source>
        <dbReference type="ARBA" id="ARBA00023125"/>
    </source>
</evidence>
<dbReference type="Gene3D" id="2.40.330.10">
    <property type="entry name" value="DNA-binding pseudobarrel domain"/>
    <property type="match status" value="2"/>
</dbReference>
<keyword evidence="5" id="KW-0539">Nucleus</keyword>
<dbReference type="SMART" id="SM01019">
    <property type="entry name" value="B3"/>
    <property type="match status" value="2"/>
</dbReference>
<evidence type="ECO:0000313" key="8">
    <source>
        <dbReference type="Proteomes" id="UP001642360"/>
    </source>
</evidence>
<protein>
    <recommendedName>
        <fullName evidence="6">TF-B3 domain-containing protein</fullName>
    </recommendedName>
</protein>
<dbReference type="GO" id="GO:0003677">
    <property type="term" value="F:DNA binding"/>
    <property type="evidence" value="ECO:0007669"/>
    <property type="project" value="UniProtKB-KW"/>
</dbReference>
<dbReference type="SUPFAM" id="SSF101936">
    <property type="entry name" value="DNA-binding pseudobarrel domain"/>
    <property type="match status" value="2"/>
</dbReference>
<dbReference type="PANTHER" id="PTHR31674">
    <property type="entry name" value="B3 DOMAIN-CONTAINING PROTEIN REM-LIKE 3-RELATED"/>
    <property type="match status" value="1"/>
</dbReference>
<dbReference type="CDD" id="cd10017">
    <property type="entry name" value="B3_DNA"/>
    <property type="match status" value="2"/>
</dbReference>
<gene>
    <name evidence="7" type="ORF">ILEXP_LOCUS48494</name>
</gene>
<dbReference type="Proteomes" id="UP001642360">
    <property type="component" value="Unassembled WGS sequence"/>
</dbReference>
<comment type="caution">
    <text evidence="7">The sequence shown here is derived from an EMBL/GenBank/DDBJ whole genome shotgun (WGS) entry which is preliminary data.</text>
</comment>
<evidence type="ECO:0000256" key="2">
    <source>
        <dbReference type="ARBA" id="ARBA00023015"/>
    </source>
</evidence>
<sequence length="254" mass="28237">MDGTLPITRHFFKVMMPGFLAKASIPPAFCRKLKEERLDEAILTSCKGSWTVKIGKGSKGNIYFEEGWDIFVQQHCLSLGDFVVFEHTGNLHFNTYVFGPNACEKDFSSNLENEEKRAPAGVNSPDHVKGEIPLKASPSYGTGCSHFVSTITASNGSCHNPYMNVPVEFSRSNNLRQISSIILRDPSGKSWPVAIRSIGRGPRCKRTHLTNGWLEFYKSNKLKEGDVCIFELNGSAGSSGTFMMDVQIFPYQPK</sequence>
<dbReference type="AlphaFoldDB" id="A0ABC8UEV1"/>
<accession>A0ABC8UEV1</accession>
<keyword evidence="2" id="KW-0805">Transcription regulation</keyword>
<evidence type="ECO:0000256" key="4">
    <source>
        <dbReference type="ARBA" id="ARBA00023163"/>
    </source>
</evidence>
<dbReference type="InterPro" id="IPR015300">
    <property type="entry name" value="DNA-bd_pseudobarrel_sf"/>
</dbReference>
<keyword evidence="8" id="KW-1185">Reference proteome</keyword>
<dbReference type="PANTHER" id="PTHR31674:SF21">
    <property type="entry name" value="B3 DOMAIN-CONTAINING PROTEIN REM15 ISOFORM X1"/>
    <property type="match status" value="1"/>
</dbReference>
<dbReference type="InterPro" id="IPR039218">
    <property type="entry name" value="REM_fam"/>
</dbReference>
<evidence type="ECO:0000256" key="5">
    <source>
        <dbReference type="ARBA" id="ARBA00023242"/>
    </source>
</evidence>
<dbReference type="InterPro" id="IPR003340">
    <property type="entry name" value="B3_DNA-bd"/>
</dbReference>
<keyword evidence="4" id="KW-0804">Transcription</keyword>
<dbReference type="GO" id="GO:0005634">
    <property type="term" value="C:nucleus"/>
    <property type="evidence" value="ECO:0007669"/>
    <property type="project" value="UniProtKB-SubCell"/>
</dbReference>
<reference evidence="7 8" key="1">
    <citation type="submission" date="2024-02" db="EMBL/GenBank/DDBJ databases">
        <authorList>
            <person name="Vignale AGUSTIN F."/>
            <person name="Sosa J E."/>
            <person name="Modenutti C."/>
        </authorList>
    </citation>
    <scope>NUCLEOTIDE SEQUENCE [LARGE SCALE GENOMIC DNA]</scope>
</reference>
<evidence type="ECO:0000259" key="6">
    <source>
        <dbReference type="PROSITE" id="PS50863"/>
    </source>
</evidence>
<comment type="subcellular location">
    <subcellularLocation>
        <location evidence="1">Nucleus</location>
    </subcellularLocation>
</comment>
<dbReference type="Pfam" id="PF02362">
    <property type="entry name" value="B3"/>
    <property type="match status" value="2"/>
</dbReference>